<reference evidence="1 2" key="1">
    <citation type="submission" date="2019-01" db="EMBL/GenBank/DDBJ databases">
        <title>Draft Genome and Complete Hox-Cluster Characterization of the Sterlet Sturgeon (Acipenser ruthenus).</title>
        <authorList>
            <person name="Wei Q."/>
        </authorList>
    </citation>
    <scope>NUCLEOTIDE SEQUENCE [LARGE SCALE GENOMIC DNA]</scope>
    <source>
        <strain evidence="1">WHYD16114868_AA</strain>
        <tissue evidence="1">Blood</tissue>
    </source>
</reference>
<evidence type="ECO:0000313" key="1">
    <source>
        <dbReference type="EMBL" id="RXM33837.1"/>
    </source>
</evidence>
<gene>
    <name evidence="1" type="ORF">EOD39_14691</name>
</gene>
<accession>A0A444UF73</accession>
<dbReference type="EMBL" id="SCEB01214684">
    <property type="protein sequence ID" value="RXM33837.1"/>
    <property type="molecule type" value="Genomic_DNA"/>
</dbReference>
<name>A0A444UF73_ACIRT</name>
<proteinExistence type="predicted"/>
<dbReference type="AlphaFoldDB" id="A0A444UF73"/>
<organism evidence="1 2">
    <name type="scientific">Acipenser ruthenus</name>
    <name type="common">Sterlet sturgeon</name>
    <dbReference type="NCBI Taxonomy" id="7906"/>
    <lineage>
        <taxon>Eukaryota</taxon>
        <taxon>Metazoa</taxon>
        <taxon>Chordata</taxon>
        <taxon>Craniata</taxon>
        <taxon>Vertebrata</taxon>
        <taxon>Euteleostomi</taxon>
        <taxon>Actinopterygii</taxon>
        <taxon>Chondrostei</taxon>
        <taxon>Acipenseriformes</taxon>
        <taxon>Acipenseridae</taxon>
        <taxon>Acipenser</taxon>
    </lineage>
</organism>
<keyword evidence="2" id="KW-1185">Reference proteome</keyword>
<evidence type="ECO:0000313" key="2">
    <source>
        <dbReference type="Proteomes" id="UP000289886"/>
    </source>
</evidence>
<sequence>MDVSISVSFFQDELASTIEHAVKAAVDTVLCEITKVVGSKFSEFQMEMSGKQKENEILKLRLEISESELKAVRECMNAAGADIKQTLIFQDPTESHAIPESEAQEGPQIGADYTQEESFDQEWCASLMQVTELTCIKDEEVPQQECVSIKEEFIEQECVPIAEEVPYENNVYTLEENNKLGSNLCDDRPSECELGFRDADSPRTSAVPLSTLVLLESLSEFEPSDSEA</sequence>
<dbReference type="Proteomes" id="UP000289886">
    <property type="component" value="Unassembled WGS sequence"/>
</dbReference>
<protein>
    <submittedName>
        <fullName evidence="1">Uncharacterized protein</fullName>
    </submittedName>
</protein>
<comment type="caution">
    <text evidence="1">The sequence shown here is derived from an EMBL/GenBank/DDBJ whole genome shotgun (WGS) entry which is preliminary data.</text>
</comment>